<sequence>MKTIKRRLLFFCHKQLRMTLFCHTWIVSSSGFSCFKMTTNLCNSSFFKYQKYAFLFLLISMQSVKKNSFLYDFNGILDMKIDIMY</sequence>
<name>A0A0A9PL84_ARUDO</name>
<reference evidence="1" key="1">
    <citation type="submission" date="2014-09" db="EMBL/GenBank/DDBJ databases">
        <authorList>
            <person name="Magalhaes I.L.F."/>
            <person name="Oliveira U."/>
            <person name="Santos F.R."/>
            <person name="Vidigal T.H.D.A."/>
            <person name="Brescovit A.D."/>
            <person name="Santos A.J."/>
        </authorList>
    </citation>
    <scope>NUCLEOTIDE SEQUENCE</scope>
    <source>
        <tissue evidence="1">Shoot tissue taken approximately 20 cm above the soil surface</tissue>
    </source>
</reference>
<reference evidence="1" key="2">
    <citation type="journal article" date="2015" name="Data Brief">
        <title>Shoot transcriptome of the giant reed, Arundo donax.</title>
        <authorList>
            <person name="Barrero R.A."/>
            <person name="Guerrero F.D."/>
            <person name="Moolhuijzen P."/>
            <person name="Goolsby J.A."/>
            <person name="Tidwell J."/>
            <person name="Bellgard S.E."/>
            <person name="Bellgard M.I."/>
        </authorList>
    </citation>
    <scope>NUCLEOTIDE SEQUENCE</scope>
    <source>
        <tissue evidence="1">Shoot tissue taken approximately 20 cm above the soil surface</tissue>
    </source>
</reference>
<protein>
    <submittedName>
        <fullName evidence="1">Uncharacterized protein</fullName>
    </submittedName>
</protein>
<accession>A0A0A9PL84</accession>
<evidence type="ECO:0000313" key="1">
    <source>
        <dbReference type="EMBL" id="JAD73464.1"/>
    </source>
</evidence>
<proteinExistence type="predicted"/>
<dbReference type="PROSITE" id="PS51257">
    <property type="entry name" value="PROKAR_LIPOPROTEIN"/>
    <property type="match status" value="1"/>
</dbReference>
<organism evidence="1">
    <name type="scientific">Arundo donax</name>
    <name type="common">Giant reed</name>
    <name type="synonym">Donax arundinaceus</name>
    <dbReference type="NCBI Taxonomy" id="35708"/>
    <lineage>
        <taxon>Eukaryota</taxon>
        <taxon>Viridiplantae</taxon>
        <taxon>Streptophyta</taxon>
        <taxon>Embryophyta</taxon>
        <taxon>Tracheophyta</taxon>
        <taxon>Spermatophyta</taxon>
        <taxon>Magnoliopsida</taxon>
        <taxon>Liliopsida</taxon>
        <taxon>Poales</taxon>
        <taxon>Poaceae</taxon>
        <taxon>PACMAD clade</taxon>
        <taxon>Arundinoideae</taxon>
        <taxon>Arundineae</taxon>
        <taxon>Arundo</taxon>
    </lineage>
</organism>
<dbReference type="EMBL" id="GBRH01224431">
    <property type="protein sequence ID" value="JAD73464.1"/>
    <property type="molecule type" value="Transcribed_RNA"/>
</dbReference>
<dbReference type="AlphaFoldDB" id="A0A0A9PL84"/>